<gene>
    <name evidence="8" type="ORF">Vau01_079000</name>
</gene>
<evidence type="ECO:0000256" key="2">
    <source>
        <dbReference type="ARBA" id="ARBA00022603"/>
    </source>
</evidence>
<dbReference type="InterPro" id="IPR040800">
    <property type="entry name" value="MycE_N"/>
</dbReference>
<evidence type="ECO:0000256" key="6">
    <source>
        <dbReference type="SAM" id="MobiDB-lite"/>
    </source>
</evidence>
<keyword evidence="2" id="KW-0489">Methyltransferase</keyword>
<evidence type="ECO:0000256" key="4">
    <source>
        <dbReference type="ARBA" id="ARBA00022691"/>
    </source>
</evidence>
<evidence type="ECO:0000256" key="3">
    <source>
        <dbReference type="ARBA" id="ARBA00022679"/>
    </source>
</evidence>
<dbReference type="InterPro" id="IPR029063">
    <property type="entry name" value="SAM-dependent_MTases_sf"/>
</dbReference>
<keyword evidence="4" id="KW-0949">S-adenosyl-L-methionine</keyword>
<feature type="region of interest" description="Disordered" evidence="6">
    <location>
        <begin position="378"/>
        <end position="397"/>
    </location>
</feature>
<dbReference type="GO" id="GO:0008168">
    <property type="term" value="F:methyltransferase activity"/>
    <property type="evidence" value="ECO:0007669"/>
    <property type="project" value="UniProtKB-KW"/>
</dbReference>
<keyword evidence="3" id="KW-0808">Transferase</keyword>
<name>A0A8J4E3T7_9ACTN</name>
<evidence type="ECO:0000259" key="7">
    <source>
        <dbReference type="Pfam" id="PF17843"/>
    </source>
</evidence>
<dbReference type="GO" id="GO:0017000">
    <property type="term" value="P:antibiotic biosynthetic process"/>
    <property type="evidence" value="ECO:0007669"/>
    <property type="project" value="UniProtKB-KW"/>
</dbReference>
<comment type="caution">
    <text evidence="8">The sequence shown here is derived from an EMBL/GenBank/DDBJ whole genome shotgun (WGS) entry which is preliminary data.</text>
</comment>
<accession>A0A8J4E3T7</accession>
<dbReference type="EMBL" id="BOPG01000053">
    <property type="protein sequence ID" value="GIJ60384.1"/>
    <property type="molecule type" value="Genomic_DNA"/>
</dbReference>
<dbReference type="Pfam" id="PF17843">
    <property type="entry name" value="MycE_N"/>
    <property type="match status" value="1"/>
</dbReference>
<evidence type="ECO:0000256" key="5">
    <source>
        <dbReference type="ARBA" id="ARBA00023194"/>
    </source>
</evidence>
<protein>
    <recommendedName>
        <fullName evidence="7">Methyltransferase MycE N-terminal domain-containing protein</fullName>
    </recommendedName>
</protein>
<dbReference type="GO" id="GO:0032259">
    <property type="term" value="P:methylation"/>
    <property type="evidence" value="ECO:0007669"/>
    <property type="project" value="UniProtKB-KW"/>
</dbReference>
<evidence type="ECO:0000313" key="8">
    <source>
        <dbReference type="EMBL" id="GIJ60384.1"/>
    </source>
</evidence>
<keyword evidence="5" id="KW-0045">Antibiotic biosynthesis</keyword>
<comment type="pathway">
    <text evidence="1">Antibiotic biosynthesis.</text>
</comment>
<feature type="domain" description="Methyltransferase MycE N-terminal" evidence="7">
    <location>
        <begin position="15"/>
        <end position="123"/>
    </location>
</feature>
<reference evidence="8" key="1">
    <citation type="submission" date="2021-01" db="EMBL/GenBank/DDBJ databases">
        <title>Whole genome shotgun sequence of Virgisporangium aurantiacum NBRC 16421.</title>
        <authorList>
            <person name="Komaki H."/>
            <person name="Tamura T."/>
        </authorList>
    </citation>
    <scope>NUCLEOTIDE SEQUENCE</scope>
    <source>
        <strain evidence="8">NBRC 16421</strain>
    </source>
</reference>
<keyword evidence="9" id="KW-1185">Reference proteome</keyword>
<evidence type="ECO:0000256" key="1">
    <source>
        <dbReference type="ARBA" id="ARBA00004792"/>
    </source>
</evidence>
<dbReference type="Gene3D" id="3.40.50.150">
    <property type="entry name" value="Vaccinia Virus protein VP39"/>
    <property type="match status" value="1"/>
</dbReference>
<dbReference type="Gene3D" id="3.30.1050.30">
    <property type="match status" value="1"/>
</dbReference>
<dbReference type="SUPFAM" id="SSF53335">
    <property type="entry name" value="S-adenosyl-L-methionine-dependent methyltransferases"/>
    <property type="match status" value="1"/>
</dbReference>
<dbReference type="AlphaFoldDB" id="A0A8J4E3T7"/>
<sequence length="397" mass="42816">MTEDPRAGDAGHALIERLLAAADGTPDETADRLAGEDPDAVAVTTLAEVMTRVALDEVAGAPVAVQVDLGGPGGRLGYVVTVGDPAAKVAPGWIADPWVRLRQDLTEFVRAVFGPAVPPAGATRELFLKDEPGPRSWRPDDPWRVAQEAARRAAHRLVRACTAATPDLAGLAVRFGSDKWGGHWYTPHYERHFAPLRDHRVRLLELGIGGYHLPDQGGASLHMWQHYFPRGLVHGLDIYDKSRLPVGPRVRTVRGDQGDAAFLDTLGHRIGPLDIVIDDGSHLSRDVIVSFRALFPHLRDGGLYVIEDLGTAYWPGWGGSSERLDDPATSAGFLKTLVDGLNHQELVPGGGRAAADTDTTVTGLHLYHNLAVVEKGRNTEQPAPSWVSRTEDPGALL</sequence>
<evidence type="ECO:0000313" key="9">
    <source>
        <dbReference type="Proteomes" id="UP000612585"/>
    </source>
</evidence>
<organism evidence="8 9">
    <name type="scientific">Virgisporangium aurantiacum</name>
    <dbReference type="NCBI Taxonomy" id="175570"/>
    <lineage>
        <taxon>Bacteria</taxon>
        <taxon>Bacillati</taxon>
        <taxon>Actinomycetota</taxon>
        <taxon>Actinomycetes</taxon>
        <taxon>Micromonosporales</taxon>
        <taxon>Micromonosporaceae</taxon>
        <taxon>Virgisporangium</taxon>
    </lineage>
</organism>
<dbReference type="Proteomes" id="UP000612585">
    <property type="component" value="Unassembled WGS sequence"/>
</dbReference>
<dbReference type="RefSeq" id="WP_204004597.1">
    <property type="nucleotide sequence ID" value="NZ_BOPG01000053.1"/>
</dbReference>
<proteinExistence type="predicted"/>